<feature type="region of interest" description="Disordered" evidence="2">
    <location>
        <begin position="337"/>
        <end position="358"/>
    </location>
</feature>
<dbReference type="EMBL" id="CP001737">
    <property type="protein sequence ID" value="ACV80108.1"/>
    <property type="molecule type" value="Genomic_DNA"/>
</dbReference>
<dbReference type="STRING" id="479431.Namu_3811"/>
<reference evidence="6" key="1">
    <citation type="submission" date="2009-09" db="EMBL/GenBank/DDBJ databases">
        <title>The complete genome of Nakamurella multipartita DSM 44233.</title>
        <authorList>
            <consortium name="US DOE Joint Genome Institute (JGI-PGF)"/>
            <person name="Lucas S."/>
            <person name="Copeland A."/>
            <person name="Lapidus A."/>
            <person name="Glavina del Rio T."/>
            <person name="Dalin E."/>
            <person name="Tice H."/>
            <person name="Bruce D."/>
            <person name="Goodwin L."/>
            <person name="Pitluck S."/>
            <person name="Kyrpides N."/>
            <person name="Mavromatis K."/>
            <person name="Ivanova N."/>
            <person name="Ovchinnikova G."/>
            <person name="Sims D."/>
            <person name="Meincke L."/>
            <person name="Brettin T."/>
            <person name="Detter J.C."/>
            <person name="Han C."/>
            <person name="Larimer F."/>
            <person name="Land M."/>
            <person name="Hauser L."/>
            <person name="Markowitz V."/>
            <person name="Cheng J.-F."/>
            <person name="Hugenholtz P."/>
            <person name="Woyke T."/>
            <person name="Wu D."/>
            <person name="Klenk H.-P."/>
            <person name="Eisen J.A."/>
        </authorList>
    </citation>
    <scope>NUCLEOTIDE SEQUENCE [LARGE SCALE GENOMIC DNA]</scope>
    <source>
        <strain evidence="6">ATCC 700099 / DSM 44233 / CIP 104796 / JCM 9543 / NBRC 105858 / Y-104</strain>
    </source>
</reference>
<evidence type="ECO:0000256" key="1">
    <source>
        <dbReference type="ARBA" id="ARBA00010928"/>
    </source>
</evidence>
<evidence type="ECO:0000313" key="5">
    <source>
        <dbReference type="EMBL" id="ACV80108.1"/>
    </source>
</evidence>
<dbReference type="eggNOG" id="COG0673">
    <property type="taxonomic scope" value="Bacteria"/>
</dbReference>
<proteinExistence type="inferred from homology"/>
<name>C8XGA6_NAKMY</name>
<dbReference type="Gene3D" id="3.40.50.720">
    <property type="entry name" value="NAD(P)-binding Rossmann-like Domain"/>
    <property type="match status" value="1"/>
</dbReference>
<comment type="similarity">
    <text evidence="1">Belongs to the Gfo/Idh/MocA family.</text>
</comment>
<dbReference type="InterPro" id="IPR051450">
    <property type="entry name" value="Gfo/Idh/MocA_Oxidoreductases"/>
</dbReference>
<dbReference type="SUPFAM" id="SSF51735">
    <property type="entry name" value="NAD(P)-binding Rossmann-fold domains"/>
    <property type="match status" value="1"/>
</dbReference>
<dbReference type="Gene3D" id="3.30.360.10">
    <property type="entry name" value="Dihydrodipicolinate Reductase, domain 2"/>
    <property type="match status" value="1"/>
</dbReference>
<dbReference type="InterPro" id="IPR036291">
    <property type="entry name" value="NAD(P)-bd_dom_sf"/>
</dbReference>
<evidence type="ECO:0000313" key="6">
    <source>
        <dbReference type="Proteomes" id="UP000002218"/>
    </source>
</evidence>
<dbReference type="AlphaFoldDB" id="C8XGA6"/>
<accession>C8XGA6</accession>
<feature type="domain" description="Gfo/Idh/MocA-like oxidoreductase N-terminal" evidence="3">
    <location>
        <begin position="5"/>
        <end position="120"/>
    </location>
</feature>
<dbReference type="PANTHER" id="PTHR43377:SF8">
    <property type="entry name" value="BLR3664 PROTEIN"/>
    <property type="match status" value="1"/>
</dbReference>
<reference evidence="5 6" key="2">
    <citation type="journal article" date="2010" name="Stand. Genomic Sci.">
        <title>Complete genome sequence of Nakamurella multipartita type strain (Y-104).</title>
        <authorList>
            <person name="Tice H."/>
            <person name="Mayilraj S."/>
            <person name="Sims D."/>
            <person name="Lapidus A."/>
            <person name="Nolan M."/>
            <person name="Lucas S."/>
            <person name="Glavina Del Rio T."/>
            <person name="Copeland A."/>
            <person name="Cheng J.F."/>
            <person name="Meincke L."/>
            <person name="Bruce D."/>
            <person name="Goodwin L."/>
            <person name="Pitluck S."/>
            <person name="Ivanova N."/>
            <person name="Mavromatis K."/>
            <person name="Ovchinnikova G."/>
            <person name="Pati A."/>
            <person name="Chen A."/>
            <person name="Palaniappan K."/>
            <person name="Land M."/>
            <person name="Hauser L."/>
            <person name="Chang Y.J."/>
            <person name="Jeffries C.D."/>
            <person name="Detter J.C."/>
            <person name="Brettin T."/>
            <person name="Rohde M."/>
            <person name="Goker M."/>
            <person name="Bristow J."/>
            <person name="Eisen J.A."/>
            <person name="Markowitz V."/>
            <person name="Hugenholtz P."/>
            <person name="Kyrpides N.C."/>
            <person name="Klenk H.P."/>
            <person name="Chen F."/>
        </authorList>
    </citation>
    <scope>NUCLEOTIDE SEQUENCE [LARGE SCALE GENOMIC DNA]</scope>
    <source>
        <strain evidence="6">ATCC 700099 / DSM 44233 / CIP 104796 / JCM 9543 / NBRC 105858 / Y-104</strain>
    </source>
</reference>
<dbReference type="Proteomes" id="UP000002218">
    <property type="component" value="Chromosome"/>
</dbReference>
<dbReference type="RefSeq" id="WP_015748935.1">
    <property type="nucleotide sequence ID" value="NC_013235.1"/>
</dbReference>
<dbReference type="OrthoDB" id="179913at2"/>
<keyword evidence="6" id="KW-1185">Reference proteome</keyword>
<dbReference type="HOGENOM" id="CLU_023194_1_1_11"/>
<feature type="domain" description="Gfo/Idh/MocA-like oxidoreductase C-terminal" evidence="4">
    <location>
        <begin position="132"/>
        <end position="342"/>
    </location>
</feature>
<dbReference type="InterPro" id="IPR004104">
    <property type="entry name" value="Gfo/Idh/MocA-like_OxRdtase_C"/>
</dbReference>
<protein>
    <submittedName>
        <fullName evidence="5">Oxidoreductase domain protein</fullName>
    </submittedName>
</protein>
<gene>
    <name evidence="5" type="ordered locus">Namu_3811</name>
</gene>
<evidence type="ECO:0000256" key="2">
    <source>
        <dbReference type="SAM" id="MobiDB-lite"/>
    </source>
</evidence>
<evidence type="ECO:0000259" key="3">
    <source>
        <dbReference type="Pfam" id="PF01408"/>
    </source>
</evidence>
<dbReference type="Pfam" id="PF02894">
    <property type="entry name" value="GFO_IDH_MocA_C"/>
    <property type="match status" value="1"/>
</dbReference>
<dbReference type="Pfam" id="PF01408">
    <property type="entry name" value="GFO_IDH_MocA"/>
    <property type="match status" value="1"/>
</dbReference>
<dbReference type="InterPro" id="IPR000683">
    <property type="entry name" value="Gfo/Idh/MocA-like_OxRdtase_N"/>
</dbReference>
<organism evidence="5 6">
    <name type="scientific">Nakamurella multipartita (strain ATCC 700099 / DSM 44233 / CIP 104796 / JCM 9543 / NBRC 105858 / Y-104)</name>
    <name type="common">Microsphaera multipartita</name>
    <dbReference type="NCBI Taxonomy" id="479431"/>
    <lineage>
        <taxon>Bacteria</taxon>
        <taxon>Bacillati</taxon>
        <taxon>Actinomycetota</taxon>
        <taxon>Actinomycetes</taxon>
        <taxon>Nakamurellales</taxon>
        <taxon>Nakamurellaceae</taxon>
        <taxon>Nakamurella</taxon>
    </lineage>
</organism>
<evidence type="ECO:0000259" key="4">
    <source>
        <dbReference type="Pfam" id="PF02894"/>
    </source>
</evidence>
<dbReference type="KEGG" id="nml:Namu_3811"/>
<dbReference type="PANTHER" id="PTHR43377">
    <property type="entry name" value="BILIVERDIN REDUCTASE A"/>
    <property type="match status" value="1"/>
</dbReference>
<dbReference type="SUPFAM" id="SSF55347">
    <property type="entry name" value="Glyceraldehyde-3-phosphate dehydrogenase-like, C-terminal domain"/>
    <property type="match status" value="1"/>
</dbReference>
<sequence length="358" mass="37720">MGSPLRIAVLGGGRMGQSHARQILANPDTELVAIIDPATDQPARQFGVAHFPDHPSLLAQARPDAVIVATPNDLHVPTALDCLAAGVPALVEKPVGVNPQEVDELAAAVQTTGVPVLVGHHRRHHPVIGAAKQYIASGELGQLVAINALWLTRKPADYFDTWRSAAGAGVLLINLVHDIDVLRYMCGEITSVVALTSSAARGLVVEDTASLTLQFAGGALGSIIGSDAAVAPWGWDKNSGDDPYFAQEPDQPCFMIAGTRGSIQVPQLATWSYQGQADWTAPLTRDQVPLPAGGALDRQLAHFVRVARGEVPPLVSVRDAGRTIAVVDACHRAARTGQRVDVTETADRLTAPPLQAAR</sequence>
<dbReference type="InParanoid" id="C8XGA6"/>
<dbReference type="GO" id="GO:0000166">
    <property type="term" value="F:nucleotide binding"/>
    <property type="evidence" value="ECO:0007669"/>
    <property type="project" value="InterPro"/>
</dbReference>